<keyword evidence="2" id="KW-0472">Membrane</keyword>
<reference evidence="3" key="2">
    <citation type="journal article" date="2013" name="Mar. Genomics">
        <title>Expression of sulfatases in Rhodopirellula baltica and the diversity of sulfatases in the genus Rhodopirellula.</title>
        <authorList>
            <person name="Wegner C.E."/>
            <person name="Richter-Heitmann T."/>
            <person name="Klindworth A."/>
            <person name="Klockow C."/>
            <person name="Richter M."/>
            <person name="Achstetter T."/>
            <person name="Glockner F.O."/>
            <person name="Harder J."/>
        </authorList>
    </citation>
    <scope>NUCLEOTIDE SEQUENCE [LARGE SCALE GENOMIC DNA]</scope>
    <source>
        <strain evidence="3">6C</strain>
    </source>
</reference>
<dbReference type="AlphaFoldDB" id="M2AF35"/>
<keyword evidence="2" id="KW-1133">Transmembrane helix</keyword>
<gene>
    <name evidence="3" type="ORF">RE6C_03533</name>
</gene>
<organism evidence="3 4">
    <name type="scientific">Rhodopirellula europaea 6C</name>
    <dbReference type="NCBI Taxonomy" id="1263867"/>
    <lineage>
        <taxon>Bacteria</taxon>
        <taxon>Pseudomonadati</taxon>
        <taxon>Planctomycetota</taxon>
        <taxon>Planctomycetia</taxon>
        <taxon>Pirellulales</taxon>
        <taxon>Pirellulaceae</taxon>
        <taxon>Rhodopirellula</taxon>
    </lineage>
</organism>
<feature type="compositionally biased region" description="Polar residues" evidence="1">
    <location>
        <begin position="24"/>
        <end position="34"/>
    </location>
</feature>
<feature type="compositionally biased region" description="Polar residues" evidence="1">
    <location>
        <begin position="1"/>
        <end position="11"/>
    </location>
</feature>
<evidence type="ECO:0000313" key="3">
    <source>
        <dbReference type="EMBL" id="EMB15735.1"/>
    </source>
</evidence>
<dbReference type="PATRIC" id="fig|1263867.3.peg.3782"/>
<feature type="region of interest" description="Disordered" evidence="1">
    <location>
        <begin position="1"/>
        <end position="38"/>
    </location>
</feature>
<comment type="caution">
    <text evidence="3">The sequence shown here is derived from an EMBL/GenBank/DDBJ whole genome shotgun (WGS) entry which is preliminary data.</text>
</comment>
<reference evidence="3" key="1">
    <citation type="submission" date="2012-11" db="EMBL/GenBank/DDBJ databases">
        <title>Permanent draft genomes of Rhodopirellula europaea strain SH398 and 6C.</title>
        <authorList>
            <person name="Richter M."/>
            <person name="Richter-Heitmann T."/>
            <person name="Frank C."/>
            <person name="Harder J."/>
            <person name="Glockner F.O."/>
        </authorList>
    </citation>
    <scope>NUCLEOTIDE SEQUENCE</scope>
    <source>
        <strain evidence="3">6C</strain>
    </source>
</reference>
<accession>M2AF35</accession>
<evidence type="ECO:0000256" key="2">
    <source>
        <dbReference type="SAM" id="Phobius"/>
    </source>
</evidence>
<keyword evidence="2" id="KW-0812">Transmembrane</keyword>
<keyword evidence="4" id="KW-1185">Reference proteome</keyword>
<feature type="transmembrane region" description="Helical" evidence="2">
    <location>
        <begin position="44"/>
        <end position="63"/>
    </location>
</feature>
<evidence type="ECO:0000313" key="4">
    <source>
        <dbReference type="Proteomes" id="UP000011529"/>
    </source>
</evidence>
<dbReference type="EMBL" id="ANMO01000161">
    <property type="protein sequence ID" value="EMB15735.1"/>
    <property type="molecule type" value="Genomic_DNA"/>
</dbReference>
<proteinExistence type="predicted"/>
<feature type="transmembrane region" description="Helical" evidence="2">
    <location>
        <begin position="106"/>
        <end position="134"/>
    </location>
</feature>
<evidence type="ECO:0000256" key="1">
    <source>
        <dbReference type="SAM" id="MobiDB-lite"/>
    </source>
</evidence>
<name>M2AF35_9BACT</name>
<sequence>MISNSPMNSTPGPNPYRPPDSHPKASNQTKQSDSPDGFDSIETASFALGSIAWLVWLIATSMFTNNYWYRTSQTATAMFCFVLVLGIFGVLLAVRSWYEGRKSAKFLFGINAAALTSASVPLFFVVDIVGPAILE</sequence>
<dbReference type="Proteomes" id="UP000011529">
    <property type="component" value="Unassembled WGS sequence"/>
</dbReference>
<feature type="transmembrane region" description="Helical" evidence="2">
    <location>
        <begin position="75"/>
        <end position="94"/>
    </location>
</feature>
<protein>
    <submittedName>
        <fullName evidence="3">Membrane protein</fullName>
    </submittedName>
</protein>